<name>A0ABQ1JE74_9PROT</name>
<sequence length="360" mass="38797">MRISGGGRCNFTNIETKAANFHSENPHFAKSALARYTPWDFCDLMAKHGLTWHEKTLGQLFCDQRSTAVIQLLLDELESAGGQLRLSTSIEAVHHRDGRFVVDTSAGQVEADNLVVATGGLSIPKIGASSFAYELARQFGHEIIAPRPALVPLTFTGSAQESFASLSGVACPVDAKAGRGPDFHEAMLFTHRGLSGPAILQVSSYWRETETVDVDLAPGWSVRDALKTAKADSPKISLSTWLGRQYASRLADFMLTWPGMPPDKQLANLSSAEIEAIDFALKHWSIKPAGTEGWRTAEVTAGGVDTAGLSSQTMESQRVEGLYFIGECVDVTGWLGGYNFQWAWASAAAAASALRSTDDG</sequence>
<proteinExistence type="predicted"/>
<keyword evidence="2" id="KW-0285">Flavoprotein</keyword>
<reference evidence="7" key="1">
    <citation type="journal article" date="2019" name="Int. J. Syst. Evol. Microbiol.">
        <title>The Global Catalogue of Microorganisms (GCM) 10K type strain sequencing project: providing services to taxonomists for standard genome sequencing and annotation.</title>
        <authorList>
            <consortium name="The Broad Institute Genomics Platform"/>
            <consortium name="The Broad Institute Genome Sequencing Center for Infectious Disease"/>
            <person name="Wu L."/>
            <person name="Ma J."/>
        </authorList>
    </citation>
    <scope>NUCLEOTIDE SEQUENCE [LARGE SCALE GENOMIC DNA]</scope>
    <source>
        <strain evidence="7">CGMCC 1.15928</strain>
    </source>
</reference>
<dbReference type="Gene3D" id="2.40.30.10">
    <property type="entry name" value="Translation factors"/>
    <property type="match status" value="1"/>
</dbReference>
<keyword evidence="7" id="KW-1185">Reference proteome</keyword>
<keyword evidence="3" id="KW-0274">FAD</keyword>
<accession>A0ABQ1JE74</accession>
<evidence type="ECO:0000256" key="1">
    <source>
        <dbReference type="ARBA" id="ARBA00001974"/>
    </source>
</evidence>
<evidence type="ECO:0008006" key="8">
    <source>
        <dbReference type="Google" id="ProtNLM"/>
    </source>
</evidence>
<evidence type="ECO:0000256" key="2">
    <source>
        <dbReference type="ARBA" id="ARBA00022630"/>
    </source>
</evidence>
<dbReference type="Pfam" id="PF03486">
    <property type="entry name" value="HI0933_like"/>
    <property type="match status" value="1"/>
</dbReference>
<comment type="caution">
    <text evidence="6">The sequence shown here is derived from an EMBL/GenBank/DDBJ whole genome shotgun (WGS) entry which is preliminary data.</text>
</comment>
<evidence type="ECO:0000313" key="7">
    <source>
        <dbReference type="Proteomes" id="UP000628854"/>
    </source>
</evidence>
<dbReference type="InterPro" id="IPR036188">
    <property type="entry name" value="FAD/NAD-bd_sf"/>
</dbReference>
<dbReference type="Pfam" id="PF22780">
    <property type="entry name" value="HI0933_like_1st"/>
    <property type="match status" value="1"/>
</dbReference>
<dbReference type="PANTHER" id="PTHR42887:SF2">
    <property type="entry name" value="OS12G0638800 PROTEIN"/>
    <property type="match status" value="1"/>
</dbReference>
<evidence type="ECO:0000259" key="4">
    <source>
        <dbReference type="Pfam" id="PF03486"/>
    </source>
</evidence>
<dbReference type="Proteomes" id="UP000628854">
    <property type="component" value="Unassembled WGS sequence"/>
</dbReference>
<gene>
    <name evidence="6" type="ORF">GCM10011503_11250</name>
</gene>
<feature type="domain" description="RsdA/BaiN/AoA(So)-like insert" evidence="5">
    <location>
        <begin position="147"/>
        <end position="299"/>
    </location>
</feature>
<dbReference type="EMBL" id="BMKF01000001">
    <property type="protein sequence ID" value="GGB64217.1"/>
    <property type="molecule type" value="Genomic_DNA"/>
</dbReference>
<protein>
    <recommendedName>
        <fullName evidence="8">Aminoacetone oxidase family FAD-binding enzyme</fullName>
    </recommendedName>
</protein>
<comment type="cofactor">
    <cofactor evidence="1">
        <name>FAD</name>
        <dbReference type="ChEBI" id="CHEBI:57692"/>
    </cofactor>
</comment>
<dbReference type="PANTHER" id="PTHR42887">
    <property type="entry name" value="OS12G0638800 PROTEIN"/>
    <property type="match status" value="1"/>
</dbReference>
<evidence type="ECO:0000256" key="3">
    <source>
        <dbReference type="ARBA" id="ARBA00022827"/>
    </source>
</evidence>
<dbReference type="InterPro" id="IPR055178">
    <property type="entry name" value="RsdA/BaiN/AoA(So)-like_dom"/>
</dbReference>
<dbReference type="SUPFAM" id="SSF160996">
    <property type="entry name" value="HI0933 insert domain-like"/>
    <property type="match status" value="1"/>
</dbReference>
<dbReference type="Gene3D" id="1.10.8.260">
    <property type="entry name" value="HI0933 insert domain-like"/>
    <property type="match status" value="1"/>
</dbReference>
<feature type="domain" description="RsdA/BaiN/AoA(So)-like Rossmann fold-like" evidence="4">
    <location>
        <begin position="2"/>
        <end position="352"/>
    </location>
</feature>
<dbReference type="Gene3D" id="3.50.50.60">
    <property type="entry name" value="FAD/NAD(P)-binding domain"/>
    <property type="match status" value="1"/>
</dbReference>
<organism evidence="6 7">
    <name type="scientific">Henriciella pelagia</name>
    <dbReference type="NCBI Taxonomy" id="1977912"/>
    <lineage>
        <taxon>Bacteria</taxon>
        <taxon>Pseudomonadati</taxon>
        <taxon>Pseudomonadota</taxon>
        <taxon>Alphaproteobacteria</taxon>
        <taxon>Hyphomonadales</taxon>
        <taxon>Hyphomonadaceae</taxon>
        <taxon>Henriciella</taxon>
    </lineage>
</organism>
<evidence type="ECO:0000259" key="5">
    <source>
        <dbReference type="Pfam" id="PF22780"/>
    </source>
</evidence>
<dbReference type="SUPFAM" id="SSF51905">
    <property type="entry name" value="FAD/NAD(P)-binding domain"/>
    <property type="match status" value="1"/>
</dbReference>
<dbReference type="InterPro" id="IPR057661">
    <property type="entry name" value="RsdA/BaiN/AoA(So)_Rossmann"/>
</dbReference>
<dbReference type="NCBIfam" id="TIGR00275">
    <property type="entry name" value="aminoacetone oxidase family FAD-binding enzyme"/>
    <property type="match status" value="1"/>
</dbReference>
<dbReference type="InterPro" id="IPR004792">
    <property type="entry name" value="BaiN-like"/>
</dbReference>
<dbReference type="InterPro" id="IPR023166">
    <property type="entry name" value="BaiN-like_dom_sf"/>
</dbReference>
<evidence type="ECO:0000313" key="6">
    <source>
        <dbReference type="EMBL" id="GGB64217.1"/>
    </source>
</evidence>